<feature type="domain" description="Aminoacyl-transfer RNA synthetases class-II family profile" evidence="12">
    <location>
        <begin position="24"/>
        <end position="351"/>
    </location>
</feature>
<comment type="catalytic activity">
    <reaction evidence="10">
        <text>tRNA(His) + L-histidine + ATP = L-histidyl-tRNA(His) + AMP + diphosphate + H(+)</text>
        <dbReference type="Rhea" id="RHEA:17313"/>
        <dbReference type="Rhea" id="RHEA-COMP:9665"/>
        <dbReference type="Rhea" id="RHEA-COMP:9689"/>
        <dbReference type="ChEBI" id="CHEBI:15378"/>
        <dbReference type="ChEBI" id="CHEBI:30616"/>
        <dbReference type="ChEBI" id="CHEBI:33019"/>
        <dbReference type="ChEBI" id="CHEBI:57595"/>
        <dbReference type="ChEBI" id="CHEBI:78442"/>
        <dbReference type="ChEBI" id="CHEBI:78527"/>
        <dbReference type="ChEBI" id="CHEBI:456215"/>
        <dbReference type="EC" id="6.1.1.21"/>
    </reaction>
</comment>
<evidence type="ECO:0000256" key="1">
    <source>
        <dbReference type="ARBA" id="ARBA00008226"/>
    </source>
</evidence>
<dbReference type="RefSeq" id="WP_255797563.1">
    <property type="nucleotide sequence ID" value="NZ_CP104263.1"/>
</dbReference>
<reference evidence="13 14" key="1">
    <citation type="submission" date="2022-07" db="EMBL/GenBank/DDBJ databases">
        <title>Novel species in genus Arthrobacter.</title>
        <authorList>
            <person name="Liu Y."/>
        </authorList>
    </citation>
    <scope>NUCLEOTIDE SEQUENCE [LARGE SCALE GENOMIC DNA]</scope>
    <source>
        <strain evidence="14">zg-Y859</strain>
    </source>
</reference>
<evidence type="ECO:0000256" key="11">
    <source>
        <dbReference type="NCBIfam" id="TIGR00442"/>
    </source>
</evidence>
<dbReference type="InterPro" id="IPR006195">
    <property type="entry name" value="aa-tRNA-synth_II"/>
</dbReference>
<name>A0ABT1NRY9_9MICC</name>
<dbReference type="InterPro" id="IPR004154">
    <property type="entry name" value="Anticodon-bd"/>
</dbReference>
<evidence type="ECO:0000256" key="4">
    <source>
        <dbReference type="ARBA" id="ARBA00017399"/>
    </source>
</evidence>
<evidence type="ECO:0000256" key="3">
    <source>
        <dbReference type="ARBA" id="ARBA00012815"/>
    </source>
</evidence>
<comment type="caution">
    <text evidence="13">The sequence shown here is derived from an EMBL/GenBank/DDBJ whole genome shotgun (WGS) entry which is preliminary data.</text>
</comment>
<keyword evidence="9" id="KW-0030">Aminoacyl-tRNA synthetase</keyword>
<comment type="similarity">
    <text evidence="1">Belongs to the class-II aminoacyl-tRNA synthetase family.</text>
</comment>
<evidence type="ECO:0000256" key="8">
    <source>
        <dbReference type="ARBA" id="ARBA00022917"/>
    </source>
</evidence>
<gene>
    <name evidence="13" type="primary">hisS</name>
    <name evidence="13" type="ORF">NNX28_10475</name>
</gene>
<evidence type="ECO:0000256" key="5">
    <source>
        <dbReference type="ARBA" id="ARBA00022490"/>
    </source>
</evidence>
<evidence type="ECO:0000256" key="6">
    <source>
        <dbReference type="ARBA" id="ARBA00022741"/>
    </source>
</evidence>
<dbReference type="NCBIfam" id="TIGR00442">
    <property type="entry name" value="hisS"/>
    <property type="match status" value="1"/>
</dbReference>
<accession>A0ABT1NRY9</accession>
<dbReference type="Pfam" id="PF13393">
    <property type="entry name" value="tRNA-synt_His"/>
    <property type="match status" value="1"/>
</dbReference>
<dbReference type="GO" id="GO:0004821">
    <property type="term" value="F:histidine-tRNA ligase activity"/>
    <property type="evidence" value="ECO:0007669"/>
    <property type="project" value="UniProtKB-EC"/>
</dbReference>
<keyword evidence="6" id="KW-0547">Nucleotide-binding</keyword>
<evidence type="ECO:0000256" key="10">
    <source>
        <dbReference type="ARBA" id="ARBA00047639"/>
    </source>
</evidence>
<sequence length="451" mass="49750">MARKASLSGFPEWLPQERLVELHVLDVLRRTFELHGFSNIETRAVETVGQLLRKGEIDKEVYALSRLQAEEGEAAGKEDPNQLALHFDLTVPFARYVVENAGHLSFPFRRYQIQKVWRGERPQEGRAREFTQADIDVVGDGELPFRYDVELALVIAEALGALPIPEFKIRVNNRKLAEGFYRGIGLEDTAGVLRSIDKLEKIGAQRVAELLQEELGATPEQAEAALKLASIRTEDTSFVEQVRALGVSNELLDEGLDELFQVISEASRRAPGRVLADLSIARGLDYYTGTVYETVLVGHEALGSICSGGRYDSLASKGNRTFPGVGLSIGVTRLVMRILSQEFAQASRSVPTTVLLTLATDESWSEAQDTAAQLRSRGISVEVAPKAEKFGKQIKFADRRGIPFVWFTAEDGSHEVKDIRTGEQVPADPALWTPPAEDLTVQVTPVQVPSA</sequence>
<dbReference type="Pfam" id="PF03129">
    <property type="entry name" value="HGTP_anticodon"/>
    <property type="match status" value="1"/>
</dbReference>
<keyword evidence="13" id="KW-0436">Ligase</keyword>
<dbReference type="InterPro" id="IPR045864">
    <property type="entry name" value="aa-tRNA-synth_II/BPL/LPL"/>
</dbReference>
<evidence type="ECO:0000256" key="2">
    <source>
        <dbReference type="ARBA" id="ARBA00011738"/>
    </source>
</evidence>
<dbReference type="CDD" id="cd00773">
    <property type="entry name" value="HisRS-like_core"/>
    <property type="match status" value="1"/>
</dbReference>
<dbReference type="InterPro" id="IPR036621">
    <property type="entry name" value="Anticodon-bd_dom_sf"/>
</dbReference>
<dbReference type="Gene3D" id="3.30.930.10">
    <property type="entry name" value="Bira Bifunctional Protein, Domain 2"/>
    <property type="match status" value="1"/>
</dbReference>
<dbReference type="SUPFAM" id="SSF52954">
    <property type="entry name" value="Class II aaRS ABD-related"/>
    <property type="match status" value="1"/>
</dbReference>
<dbReference type="Proteomes" id="UP001206924">
    <property type="component" value="Unassembled WGS sequence"/>
</dbReference>
<evidence type="ECO:0000313" key="14">
    <source>
        <dbReference type="Proteomes" id="UP001206924"/>
    </source>
</evidence>
<keyword evidence="8" id="KW-0648">Protein biosynthesis</keyword>
<dbReference type="InterPro" id="IPR041715">
    <property type="entry name" value="HisRS-like_core"/>
</dbReference>
<evidence type="ECO:0000256" key="7">
    <source>
        <dbReference type="ARBA" id="ARBA00022840"/>
    </source>
</evidence>
<dbReference type="PANTHER" id="PTHR11476:SF7">
    <property type="entry name" value="HISTIDINE--TRNA LIGASE"/>
    <property type="match status" value="1"/>
</dbReference>
<dbReference type="EMBL" id="JANFLP010000010">
    <property type="protein sequence ID" value="MCQ1950356.1"/>
    <property type="molecule type" value="Genomic_DNA"/>
</dbReference>
<dbReference type="InterPro" id="IPR004516">
    <property type="entry name" value="HisRS/HisZ"/>
</dbReference>
<proteinExistence type="inferred from homology"/>
<dbReference type="EC" id="6.1.1.21" evidence="3 11"/>
<dbReference type="PANTHER" id="PTHR11476">
    <property type="entry name" value="HISTIDYL-TRNA SYNTHETASE"/>
    <property type="match status" value="1"/>
</dbReference>
<dbReference type="Gene3D" id="3.40.50.800">
    <property type="entry name" value="Anticodon-binding domain"/>
    <property type="match status" value="1"/>
</dbReference>
<keyword evidence="14" id="KW-1185">Reference proteome</keyword>
<evidence type="ECO:0000259" key="12">
    <source>
        <dbReference type="PROSITE" id="PS50862"/>
    </source>
</evidence>
<dbReference type="PIRSF" id="PIRSF001549">
    <property type="entry name" value="His-tRNA_synth"/>
    <property type="match status" value="1"/>
</dbReference>
<protein>
    <recommendedName>
        <fullName evidence="4 11">Histidine--tRNA ligase</fullName>
        <ecNumber evidence="3 11">6.1.1.21</ecNumber>
    </recommendedName>
</protein>
<organism evidence="13 14">
    <name type="scientific">Arthrobacter jinronghuae</name>
    <dbReference type="NCBI Taxonomy" id="2964609"/>
    <lineage>
        <taxon>Bacteria</taxon>
        <taxon>Bacillati</taxon>
        <taxon>Actinomycetota</taxon>
        <taxon>Actinomycetes</taxon>
        <taxon>Micrococcales</taxon>
        <taxon>Micrococcaceae</taxon>
        <taxon>Arthrobacter</taxon>
    </lineage>
</organism>
<keyword evidence="7" id="KW-0067">ATP-binding</keyword>
<evidence type="ECO:0000313" key="13">
    <source>
        <dbReference type="EMBL" id="MCQ1950356.1"/>
    </source>
</evidence>
<dbReference type="PROSITE" id="PS50862">
    <property type="entry name" value="AA_TRNA_LIGASE_II"/>
    <property type="match status" value="1"/>
</dbReference>
<dbReference type="SUPFAM" id="SSF55681">
    <property type="entry name" value="Class II aaRS and biotin synthetases"/>
    <property type="match status" value="1"/>
</dbReference>
<evidence type="ECO:0000256" key="9">
    <source>
        <dbReference type="ARBA" id="ARBA00023146"/>
    </source>
</evidence>
<comment type="subunit">
    <text evidence="2">Homodimer.</text>
</comment>
<keyword evidence="5" id="KW-0963">Cytoplasm</keyword>
<dbReference type="InterPro" id="IPR015807">
    <property type="entry name" value="His-tRNA-ligase"/>
</dbReference>